<protein>
    <submittedName>
        <fullName evidence="3">DUF418 domain-containing protein</fullName>
    </submittedName>
</protein>
<comment type="caution">
    <text evidence="3">The sequence shown here is derived from an EMBL/GenBank/DDBJ whole genome shotgun (WGS) entry which is preliminary data.</text>
</comment>
<dbReference type="Proteomes" id="UP000321249">
    <property type="component" value="Unassembled WGS sequence"/>
</dbReference>
<evidence type="ECO:0000256" key="1">
    <source>
        <dbReference type="SAM" id="Phobius"/>
    </source>
</evidence>
<feature type="transmembrane region" description="Helical" evidence="1">
    <location>
        <begin position="347"/>
        <end position="366"/>
    </location>
</feature>
<feature type="transmembrane region" description="Helical" evidence="1">
    <location>
        <begin position="317"/>
        <end position="335"/>
    </location>
</feature>
<feature type="transmembrane region" description="Helical" evidence="1">
    <location>
        <begin position="267"/>
        <end position="297"/>
    </location>
</feature>
<dbReference type="OrthoDB" id="9807744at2"/>
<dbReference type="PANTHER" id="PTHR30590">
    <property type="entry name" value="INNER MEMBRANE PROTEIN"/>
    <property type="match status" value="1"/>
</dbReference>
<evidence type="ECO:0000313" key="4">
    <source>
        <dbReference type="Proteomes" id="UP000321249"/>
    </source>
</evidence>
<dbReference type="InterPro" id="IPR052529">
    <property type="entry name" value="Bact_Transport_Assoc"/>
</dbReference>
<feature type="transmembrane region" description="Helical" evidence="1">
    <location>
        <begin position="81"/>
        <end position="114"/>
    </location>
</feature>
<sequence>MGILAMNIVAFALPENAYMNPRAAGYEGPADIASWAVAFVFVDGKMRGLFSFLFGASMLLVVERAEAAGRSGAAVHYRRMAWLLVFGLAHFYLVWSGDILSLYAPIGMIAYAFWASRPRLLIAIAIGLLLFQFALFASLAATVFDAARAAAAPHADVDALLRWREMQAGSGLYSPAELRETLAVYRGSWWGIVRHNFDENGLAPVRSVLFIGAETLAYMLLGMAALKTGFLSGRWSNRAYAIAAAIGFGIGVPAYALLARWCIEADFAVPVLVAGSLAASVPFRPAMIVGTAALIILATRGHGRLTRRIAAAGRAAFTNYLGTSLLMTAIFYGYGLGLFGHVRRVDLWWFVIGAWALMLLWSKPWLDRFAYGPFEWLWRSLARGEPQPMRRRAPA</sequence>
<name>A0A5C6TWN6_9SPHN</name>
<keyword evidence="1" id="KW-0812">Transmembrane</keyword>
<keyword evidence="1" id="KW-0472">Membrane</keyword>
<dbReference type="PANTHER" id="PTHR30590:SF2">
    <property type="entry name" value="INNER MEMBRANE PROTEIN"/>
    <property type="match status" value="1"/>
</dbReference>
<proteinExistence type="predicted"/>
<gene>
    <name evidence="3" type="ORF">FRZ32_02995</name>
</gene>
<keyword evidence="4" id="KW-1185">Reference proteome</keyword>
<reference evidence="3 4" key="1">
    <citation type="journal article" date="2015" name="J. Microbiol.">
        <title>Sphingosinicella ginsenosidimutans sp. nov., with ginsenoside converting activity.</title>
        <authorList>
            <person name="Kim J.K."/>
            <person name="Kang M.S."/>
            <person name="Park S.C."/>
            <person name="Kim K.M."/>
            <person name="Choi K."/>
            <person name="Yoon M.H."/>
            <person name="Im W.T."/>
        </authorList>
    </citation>
    <scope>NUCLEOTIDE SEQUENCE [LARGE SCALE GENOMIC DNA]</scope>
    <source>
        <strain evidence="3 4">BS-11</strain>
    </source>
</reference>
<feature type="transmembrane region" description="Helical" evidence="1">
    <location>
        <begin position="239"/>
        <end position="261"/>
    </location>
</feature>
<feature type="domain" description="DUF418" evidence="2">
    <location>
        <begin position="226"/>
        <end position="384"/>
    </location>
</feature>
<dbReference type="AlphaFoldDB" id="A0A5C6TWN6"/>
<dbReference type="EMBL" id="VOQQ01000001">
    <property type="protein sequence ID" value="TXC64883.1"/>
    <property type="molecule type" value="Genomic_DNA"/>
</dbReference>
<feature type="transmembrane region" description="Helical" evidence="1">
    <location>
        <begin position="120"/>
        <end position="144"/>
    </location>
</feature>
<accession>A0A5C6TWN6</accession>
<evidence type="ECO:0000259" key="2">
    <source>
        <dbReference type="Pfam" id="PF04235"/>
    </source>
</evidence>
<dbReference type="InterPro" id="IPR007349">
    <property type="entry name" value="DUF418"/>
</dbReference>
<organism evidence="3 4">
    <name type="scientific">Allosphingosinicella ginsenosidimutans</name>
    <dbReference type="NCBI Taxonomy" id="1176539"/>
    <lineage>
        <taxon>Bacteria</taxon>
        <taxon>Pseudomonadati</taxon>
        <taxon>Pseudomonadota</taxon>
        <taxon>Alphaproteobacteria</taxon>
        <taxon>Sphingomonadales</taxon>
        <taxon>Sphingomonadaceae</taxon>
        <taxon>Allosphingosinicella</taxon>
    </lineage>
</organism>
<keyword evidence="1" id="KW-1133">Transmembrane helix</keyword>
<dbReference type="Pfam" id="PF04235">
    <property type="entry name" value="DUF418"/>
    <property type="match status" value="1"/>
</dbReference>
<evidence type="ECO:0000313" key="3">
    <source>
        <dbReference type="EMBL" id="TXC64883.1"/>
    </source>
</evidence>